<evidence type="ECO:0000256" key="2">
    <source>
        <dbReference type="SAM" id="SignalP"/>
    </source>
</evidence>
<keyword evidence="2" id="KW-0732">Signal</keyword>
<evidence type="ECO:0000313" key="4">
    <source>
        <dbReference type="EMBL" id="AVO49323.1"/>
    </source>
</evidence>
<dbReference type="Gene3D" id="3.10.350.10">
    <property type="entry name" value="LysM domain"/>
    <property type="match status" value="1"/>
</dbReference>
<dbReference type="Proteomes" id="UP000237925">
    <property type="component" value="Chromosome"/>
</dbReference>
<evidence type="ECO:0000256" key="1">
    <source>
        <dbReference type="SAM" id="MobiDB-lite"/>
    </source>
</evidence>
<dbReference type="PANTHER" id="PTHR34700">
    <property type="entry name" value="POTASSIUM BINDING PROTEIN KBP"/>
    <property type="match status" value="1"/>
</dbReference>
<feature type="signal peptide" evidence="2">
    <location>
        <begin position="1"/>
        <end position="27"/>
    </location>
</feature>
<dbReference type="PROSITE" id="PS51782">
    <property type="entry name" value="LYSM"/>
    <property type="match status" value="1"/>
</dbReference>
<dbReference type="InterPro" id="IPR036779">
    <property type="entry name" value="LysM_dom_sf"/>
</dbReference>
<dbReference type="InterPro" id="IPR006311">
    <property type="entry name" value="TAT_signal"/>
</dbReference>
<dbReference type="CDD" id="cd00118">
    <property type="entry name" value="LysM"/>
    <property type="match status" value="1"/>
</dbReference>
<proteinExistence type="predicted"/>
<protein>
    <submittedName>
        <fullName evidence="4">Peptidoglycan-binding protein</fullName>
    </submittedName>
</protein>
<name>A0A2R3QC22_9BURK</name>
<sequence>MDHRHHHLKAWAAAAAAAALLAPAAQAQQTHPVTAAQRATAQQVAERGVPLAELAPRAPDTYVVQRGDTLWAIAALYLNRPWRWPELWGMNLQSVANPHLIYPGQTLFLDREGGYARLRTTAPGSAQQGPETVRVSPRTRSESLASASIPTLQAHLIEPFLAEPLVVDELELSQAPRIVAARDQRVILAHGDRVYARGPQGNPLELEPGAARQWRIFRNATPLKDPVSGQVLGYEAQFVGQATLVRGESVERSTNAKGEVQGEIVPATVELGRTVEEVRVGDRLLPVPERSFANYAPRAPREEVDAAVVSLYGGAAVRYAGQNSVIAINRGSDDGMQAGHVLQLITRGRVMTDKTDEDRPSLRLPNEPNGLAMVFRTFDRVSYALVLQAQQPVVVGDRLVNPE</sequence>
<evidence type="ECO:0000313" key="5">
    <source>
        <dbReference type="Proteomes" id="UP000237925"/>
    </source>
</evidence>
<dbReference type="OrthoDB" id="9765158at2"/>
<accession>A0A2R3QC22</accession>
<dbReference type="PANTHER" id="PTHR34700:SF4">
    <property type="entry name" value="PHAGE-LIKE ELEMENT PBSX PROTEIN XKDP"/>
    <property type="match status" value="1"/>
</dbReference>
<dbReference type="KEGG" id="mela:C6568_08640"/>
<dbReference type="PROSITE" id="PS51318">
    <property type="entry name" value="TAT"/>
    <property type="match status" value="1"/>
</dbReference>
<feature type="region of interest" description="Disordered" evidence="1">
    <location>
        <begin position="121"/>
        <end position="141"/>
    </location>
</feature>
<dbReference type="Pfam" id="PF01476">
    <property type="entry name" value="LysM"/>
    <property type="match status" value="1"/>
</dbReference>
<organism evidence="4 5">
    <name type="scientific">Melaminivora suipulveris</name>
    <dbReference type="NCBI Taxonomy" id="2109913"/>
    <lineage>
        <taxon>Bacteria</taxon>
        <taxon>Pseudomonadati</taxon>
        <taxon>Pseudomonadota</taxon>
        <taxon>Betaproteobacteria</taxon>
        <taxon>Burkholderiales</taxon>
        <taxon>Comamonadaceae</taxon>
        <taxon>Melaminivora</taxon>
    </lineage>
</organism>
<dbReference type="RefSeq" id="WP_106683756.1">
    <property type="nucleotide sequence ID" value="NZ_CP027667.1"/>
</dbReference>
<dbReference type="SMART" id="SM00257">
    <property type="entry name" value="LysM"/>
    <property type="match status" value="1"/>
</dbReference>
<dbReference type="EMBL" id="CP027667">
    <property type="protein sequence ID" value="AVO49323.1"/>
    <property type="molecule type" value="Genomic_DNA"/>
</dbReference>
<keyword evidence="5" id="KW-1185">Reference proteome</keyword>
<dbReference type="SUPFAM" id="SSF54106">
    <property type="entry name" value="LysM domain"/>
    <property type="match status" value="1"/>
</dbReference>
<evidence type="ECO:0000259" key="3">
    <source>
        <dbReference type="PROSITE" id="PS51782"/>
    </source>
</evidence>
<gene>
    <name evidence="4" type="ORF">C6568_08640</name>
</gene>
<dbReference type="InterPro" id="IPR052196">
    <property type="entry name" value="Bact_Kbp"/>
</dbReference>
<feature type="domain" description="LysM" evidence="3">
    <location>
        <begin position="60"/>
        <end position="109"/>
    </location>
</feature>
<dbReference type="InterPro" id="IPR018392">
    <property type="entry name" value="LysM"/>
</dbReference>
<feature type="chain" id="PRO_5015331028" evidence="2">
    <location>
        <begin position="28"/>
        <end position="403"/>
    </location>
</feature>
<dbReference type="AlphaFoldDB" id="A0A2R3QC22"/>
<reference evidence="4 5" key="1">
    <citation type="submission" date="2018-03" db="EMBL/GenBank/DDBJ databases">
        <title>Genome sequencing of Melaminivora sp.</title>
        <authorList>
            <person name="Kim S.-J."/>
            <person name="Heo J."/>
            <person name="Ahn J.-H."/>
            <person name="Kwon S.-W."/>
        </authorList>
    </citation>
    <scope>NUCLEOTIDE SEQUENCE [LARGE SCALE GENOMIC DNA]</scope>
    <source>
        <strain evidence="4 5">SC2-9</strain>
    </source>
</reference>